<sequence length="82" mass="9246">MAVTKIHGIKTTVNKAIEYICNPDKTDQNLYISSFACSPETAVLDFKYTLDHTHDCRDPHNTNKAFHLIQAFSPGEVSYEEA</sequence>
<feature type="domain" description="MobA/VirD2-like nuclease" evidence="1">
    <location>
        <begin position="19"/>
        <end position="81"/>
    </location>
</feature>
<name>A0A415L9Y3_9FIRM</name>
<evidence type="ECO:0000313" key="2">
    <source>
        <dbReference type="EMBL" id="RHL45395.1"/>
    </source>
</evidence>
<dbReference type="InterPro" id="IPR005094">
    <property type="entry name" value="Endonuclease_MobA/VirD2"/>
</dbReference>
<evidence type="ECO:0000259" key="1">
    <source>
        <dbReference type="Pfam" id="PF03432"/>
    </source>
</evidence>
<proteinExistence type="predicted"/>
<accession>A0A415L9Y3</accession>
<comment type="caution">
    <text evidence="2">The sequence shown here is derived from an EMBL/GenBank/DDBJ whole genome shotgun (WGS) entry which is preliminary data.</text>
</comment>
<feature type="non-terminal residue" evidence="2">
    <location>
        <position position="82"/>
    </location>
</feature>
<evidence type="ECO:0000313" key="3">
    <source>
        <dbReference type="Proteomes" id="UP000285897"/>
    </source>
</evidence>
<dbReference type="RefSeq" id="WP_243105281.1">
    <property type="nucleotide sequence ID" value="NZ_QROS01000010.1"/>
</dbReference>
<dbReference type="Proteomes" id="UP000285897">
    <property type="component" value="Unassembled WGS sequence"/>
</dbReference>
<protein>
    <submittedName>
        <fullName evidence="2">Rlx protein</fullName>
    </submittedName>
</protein>
<organism evidence="2 3">
    <name type="scientific">Blautia obeum</name>
    <dbReference type="NCBI Taxonomy" id="40520"/>
    <lineage>
        <taxon>Bacteria</taxon>
        <taxon>Bacillati</taxon>
        <taxon>Bacillota</taxon>
        <taxon>Clostridia</taxon>
        <taxon>Lachnospirales</taxon>
        <taxon>Lachnospiraceae</taxon>
        <taxon>Blautia</taxon>
    </lineage>
</organism>
<dbReference type="AlphaFoldDB" id="A0A415L9Y3"/>
<dbReference type="EMBL" id="QROS01000010">
    <property type="protein sequence ID" value="RHL45395.1"/>
    <property type="molecule type" value="Genomic_DNA"/>
</dbReference>
<gene>
    <name evidence="2" type="ORF">DW021_13110</name>
</gene>
<reference evidence="2 3" key="1">
    <citation type="submission" date="2018-08" db="EMBL/GenBank/DDBJ databases">
        <title>A genome reference for cultivated species of the human gut microbiota.</title>
        <authorList>
            <person name="Zou Y."/>
            <person name="Xue W."/>
            <person name="Luo G."/>
        </authorList>
    </citation>
    <scope>NUCLEOTIDE SEQUENCE [LARGE SCALE GENOMIC DNA]</scope>
    <source>
        <strain evidence="2 3">AF37-6AC</strain>
    </source>
</reference>
<dbReference type="Pfam" id="PF03432">
    <property type="entry name" value="Relaxase"/>
    <property type="match status" value="1"/>
</dbReference>